<accession>A0AAX4K9C8</accession>
<dbReference type="Proteomes" id="UP001358614">
    <property type="component" value="Chromosome 1"/>
</dbReference>
<evidence type="ECO:0000313" key="1">
    <source>
        <dbReference type="EMBL" id="WWD02155.1"/>
    </source>
</evidence>
<reference evidence="1 2" key="1">
    <citation type="submission" date="2024-01" db="EMBL/GenBank/DDBJ databases">
        <title>Comparative genomics of Cryptococcus and Kwoniella reveals pathogenesis evolution and contrasting modes of karyotype evolution via chromosome fusion or intercentromeric recombination.</title>
        <authorList>
            <person name="Coelho M.A."/>
            <person name="David-Palma M."/>
            <person name="Shea T."/>
            <person name="Bowers K."/>
            <person name="McGinley-Smith S."/>
            <person name="Mohammad A.W."/>
            <person name="Gnirke A."/>
            <person name="Yurkov A.M."/>
            <person name="Nowrousian M."/>
            <person name="Sun S."/>
            <person name="Cuomo C.A."/>
            <person name="Heitman J."/>
        </authorList>
    </citation>
    <scope>NUCLEOTIDE SEQUENCE [LARGE SCALE GENOMIC DNA]</scope>
    <source>
        <strain evidence="1 2">PYCC6329</strain>
    </source>
</reference>
<dbReference type="AlphaFoldDB" id="A0AAX4K9C8"/>
<protein>
    <submittedName>
        <fullName evidence="1">Uncharacterized protein</fullName>
    </submittedName>
</protein>
<sequence length="170" mass="18938">MGEGHIITTQPLLHAAADRIDHTLVDFDGSPADSLFRCVWQGLIAYSSEDIIANLKKATIKNLRDVYIHPLRPDEWPEPSESTELEPPHSDQVLQVVAGVTRVHLILISTIGATDTTTGCITSAYYAFGDFEETPSMAIGYCHREKRHYLLRPSAVSCLKHSLSFDQDNF</sequence>
<organism evidence="1 2">
    <name type="scientific">Kwoniella europaea PYCC6329</name>
    <dbReference type="NCBI Taxonomy" id="1423913"/>
    <lineage>
        <taxon>Eukaryota</taxon>
        <taxon>Fungi</taxon>
        <taxon>Dikarya</taxon>
        <taxon>Basidiomycota</taxon>
        <taxon>Agaricomycotina</taxon>
        <taxon>Tremellomycetes</taxon>
        <taxon>Tremellales</taxon>
        <taxon>Cryptococcaceae</taxon>
        <taxon>Kwoniella</taxon>
    </lineage>
</organism>
<dbReference type="KEGG" id="ker:91098997"/>
<dbReference type="EMBL" id="CP144089">
    <property type="protein sequence ID" value="WWD02155.1"/>
    <property type="molecule type" value="Genomic_DNA"/>
</dbReference>
<name>A0AAX4K9C8_9TREE</name>
<proteinExistence type="predicted"/>
<dbReference type="GeneID" id="91098997"/>
<evidence type="ECO:0000313" key="2">
    <source>
        <dbReference type="Proteomes" id="UP001358614"/>
    </source>
</evidence>
<keyword evidence="2" id="KW-1185">Reference proteome</keyword>
<dbReference type="RefSeq" id="XP_066080122.1">
    <property type="nucleotide sequence ID" value="XM_066224025.1"/>
</dbReference>
<gene>
    <name evidence="1" type="ORF">V865_000193</name>
</gene>